<evidence type="ECO:0000313" key="4">
    <source>
        <dbReference type="EMBL" id="SDZ92952.1"/>
    </source>
</evidence>
<dbReference type="InterPro" id="IPR029063">
    <property type="entry name" value="SAM-dependent_MTases_sf"/>
</dbReference>
<dbReference type="Proteomes" id="UP000198703">
    <property type="component" value="Unassembled WGS sequence"/>
</dbReference>
<keyword evidence="1" id="KW-0802">TPR repeat</keyword>
<dbReference type="GO" id="GO:0008168">
    <property type="term" value="F:methyltransferase activity"/>
    <property type="evidence" value="ECO:0007669"/>
    <property type="project" value="UniProtKB-KW"/>
</dbReference>
<dbReference type="SUPFAM" id="SSF53335">
    <property type="entry name" value="S-adenosyl-L-methionine-dependent methyltransferases"/>
    <property type="match status" value="1"/>
</dbReference>
<evidence type="ECO:0000256" key="1">
    <source>
        <dbReference type="PROSITE-ProRule" id="PRU00339"/>
    </source>
</evidence>
<keyword evidence="4" id="KW-0808">Transferase</keyword>
<dbReference type="CDD" id="cd02440">
    <property type="entry name" value="AdoMet_MTases"/>
    <property type="match status" value="1"/>
</dbReference>
<keyword evidence="5" id="KW-1185">Reference proteome</keyword>
<dbReference type="GO" id="GO:0032259">
    <property type="term" value="P:methylation"/>
    <property type="evidence" value="ECO:0007669"/>
    <property type="project" value="UniProtKB-KW"/>
</dbReference>
<dbReference type="OrthoDB" id="9765084at2"/>
<keyword evidence="4" id="KW-0489">Methyltransferase</keyword>
<dbReference type="InterPro" id="IPR011990">
    <property type="entry name" value="TPR-like_helical_dom_sf"/>
</dbReference>
<dbReference type="AlphaFoldDB" id="A0A1H3X2U4"/>
<dbReference type="RefSeq" id="WP_093248567.1">
    <property type="nucleotide sequence ID" value="NZ_FNQM01000002.1"/>
</dbReference>
<dbReference type="InterPro" id="IPR013217">
    <property type="entry name" value="Methyltransf_12"/>
</dbReference>
<evidence type="ECO:0000256" key="2">
    <source>
        <dbReference type="SAM" id="MobiDB-lite"/>
    </source>
</evidence>
<proteinExistence type="predicted"/>
<dbReference type="PANTHER" id="PTHR43861">
    <property type="entry name" value="TRANS-ACONITATE 2-METHYLTRANSFERASE-RELATED"/>
    <property type="match status" value="1"/>
</dbReference>
<evidence type="ECO:0000259" key="3">
    <source>
        <dbReference type="Pfam" id="PF08242"/>
    </source>
</evidence>
<dbReference type="SUPFAM" id="SSF48452">
    <property type="entry name" value="TPR-like"/>
    <property type="match status" value="1"/>
</dbReference>
<dbReference type="InterPro" id="IPR019734">
    <property type="entry name" value="TPR_rpt"/>
</dbReference>
<reference evidence="4 5" key="1">
    <citation type="submission" date="2016-10" db="EMBL/GenBank/DDBJ databases">
        <authorList>
            <person name="de Groot N.N."/>
        </authorList>
    </citation>
    <scope>NUCLEOTIDE SEQUENCE [LARGE SCALE GENOMIC DNA]</scope>
    <source>
        <strain evidence="4 5">DSM 15345</strain>
    </source>
</reference>
<dbReference type="Gene3D" id="3.40.50.150">
    <property type="entry name" value="Vaccinia Virus protein VP39"/>
    <property type="match status" value="1"/>
</dbReference>
<feature type="domain" description="Methyltransferase type 12" evidence="3">
    <location>
        <begin position="128"/>
        <end position="221"/>
    </location>
</feature>
<feature type="region of interest" description="Disordered" evidence="2">
    <location>
        <begin position="1"/>
        <end position="24"/>
    </location>
</feature>
<gene>
    <name evidence="4" type="ORF">SAMN05444370_102222</name>
</gene>
<dbReference type="EMBL" id="FNQM01000002">
    <property type="protein sequence ID" value="SDZ92952.1"/>
    <property type="molecule type" value="Genomic_DNA"/>
</dbReference>
<evidence type="ECO:0000313" key="5">
    <source>
        <dbReference type="Proteomes" id="UP000198703"/>
    </source>
</evidence>
<protein>
    <submittedName>
        <fullName evidence="4">Predicted methyltransferase, contains TPR repeat</fullName>
    </submittedName>
</protein>
<dbReference type="PROSITE" id="PS50005">
    <property type="entry name" value="TPR"/>
    <property type="match status" value="1"/>
</dbReference>
<dbReference type="Gene3D" id="1.25.40.10">
    <property type="entry name" value="Tetratricopeptide repeat domain"/>
    <property type="match status" value="1"/>
</dbReference>
<sequence>MAGKGLDAPHGDGPEDDGPEGDGVDREALWEAYQEGLALEKLGELDAAAEAYRAALALDPDDHGGVSMRLAAIGRAASPERAPPAYVATLFDQHAEDFDAILVDQLSYRTPQDVAAALAGMGPFPAMLDLGCGTGLCAVALEGVTQTRTGVDLAEAMLGEADDRGLYDALFVGDAEGFLEAAQEEGETWDLIVAADVLPYLGPVETLFADVAACLNPGGVFAFSTENLVVEAASGWGVGPKIRYGHGEPYLRGTLSAAGMSVVSITPIVVRTDDGAPVEGQLFVARRP</sequence>
<dbReference type="STRING" id="89524.SAMN05444370_102222"/>
<accession>A0A1H3X2U4</accession>
<organism evidence="4 5">
    <name type="scientific">Rubrimonas cliftonensis</name>
    <dbReference type="NCBI Taxonomy" id="89524"/>
    <lineage>
        <taxon>Bacteria</taxon>
        <taxon>Pseudomonadati</taxon>
        <taxon>Pseudomonadota</taxon>
        <taxon>Alphaproteobacteria</taxon>
        <taxon>Rhodobacterales</taxon>
        <taxon>Paracoccaceae</taxon>
        <taxon>Rubrimonas</taxon>
    </lineage>
</organism>
<name>A0A1H3X2U4_9RHOB</name>
<dbReference type="Pfam" id="PF08242">
    <property type="entry name" value="Methyltransf_12"/>
    <property type="match status" value="1"/>
</dbReference>
<feature type="repeat" description="TPR" evidence="1">
    <location>
        <begin position="29"/>
        <end position="62"/>
    </location>
</feature>